<reference evidence="5" key="1">
    <citation type="journal article" date="2023" name="Mol. Phylogenet. Evol.">
        <title>Genome-scale phylogeny and comparative genomics of the fungal order Sordariales.</title>
        <authorList>
            <person name="Hensen N."/>
            <person name="Bonometti L."/>
            <person name="Westerberg I."/>
            <person name="Brannstrom I.O."/>
            <person name="Guillou S."/>
            <person name="Cros-Aarteil S."/>
            <person name="Calhoun S."/>
            <person name="Haridas S."/>
            <person name="Kuo A."/>
            <person name="Mondo S."/>
            <person name="Pangilinan J."/>
            <person name="Riley R."/>
            <person name="LaButti K."/>
            <person name="Andreopoulos B."/>
            <person name="Lipzen A."/>
            <person name="Chen C."/>
            <person name="Yan M."/>
            <person name="Daum C."/>
            <person name="Ng V."/>
            <person name="Clum A."/>
            <person name="Steindorff A."/>
            <person name="Ohm R.A."/>
            <person name="Martin F."/>
            <person name="Silar P."/>
            <person name="Natvig D.O."/>
            <person name="Lalanne C."/>
            <person name="Gautier V."/>
            <person name="Ament-Velasquez S.L."/>
            <person name="Kruys A."/>
            <person name="Hutchinson M.I."/>
            <person name="Powell A.J."/>
            <person name="Barry K."/>
            <person name="Miller A.N."/>
            <person name="Grigoriev I.V."/>
            <person name="Debuchy R."/>
            <person name="Gladieux P."/>
            <person name="Hiltunen Thoren M."/>
            <person name="Johannesson H."/>
        </authorList>
    </citation>
    <scope>NUCLEOTIDE SEQUENCE</scope>
    <source>
        <strain evidence="5">CBS 168.71</strain>
    </source>
</reference>
<evidence type="ECO:0000256" key="1">
    <source>
        <dbReference type="ARBA" id="ARBA00005964"/>
    </source>
</evidence>
<dbReference type="InterPro" id="IPR019819">
    <property type="entry name" value="Carboxylesterase_B_CS"/>
</dbReference>
<dbReference type="InterPro" id="IPR029058">
    <property type="entry name" value="AB_hydrolase_fold"/>
</dbReference>
<accession>A0AAE0HKC2</accession>
<dbReference type="InterPro" id="IPR002018">
    <property type="entry name" value="CarbesteraseB"/>
</dbReference>
<dbReference type="GO" id="GO:0052689">
    <property type="term" value="F:carboxylic ester hydrolase activity"/>
    <property type="evidence" value="ECO:0007669"/>
    <property type="project" value="TreeGrafter"/>
</dbReference>
<name>A0AAE0HKC2_9PEZI</name>
<keyword evidence="6" id="KW-1185">Reference proteome</keyword>
<evidence type="ECO:0000313" key="6">
    <source>
        <dbReference type="Proteomes" id="UP001278766"/>
    </source>
</evidence>
<comment type="similarity">
    <text evidence="1 3">Belongs to the type-B carboxylesterase/lipase family.</text>
</comment>
<gene>
    <name evidence="5" type="ORF">B0H64DRAFT_393991</name>
</gene>
<dbReference type="Gene3D" id="3.40.50.1820">
    <property type="entry name" value="alpha/beta hydrolase"/>
    <property type="match status" value="2"/>
</dbReference>
<dbReference type="InterPro" id="IPR019826">
    <property type="entry name" value="Carboxylesterase_B_AS"/>
</dbReference>
<reference evidence="5" key="2">
    <citation type="submission" date="2023-06" db="EMBL/GenBank/DDBJ databases">
        <authorList>
            <consortium name="Lawrence Berkeley National Laboratory"/>
            <person name="Haridas S."/>
            <person name="Hensen N."/>
            <person name="Bonometti L."/>
            <person name="Westerberg I."/>
            <person name="Brannstrom I.O."/>
            <person name="Guillou S."/>
            <person name="Cros-Aarteil S."/>
            <person name="Calhoun S."/>
            <person name="Kuo A."/>
            <person name="Mondo S."/>
            <person name="Pangilinan J."/>
            <person name="Riley R."/>
            <person name="Labutti K."/>
            <person name="Andreopoulos B."/>
            <person name="Lipzen A."/>
            <person name="Chen C."/>
            <person name="Yanf M."/>
            <person name="Daum C."/>
            <person name="Ng V."/>
            <person name="Clum A."/>
            <person name="Steindorff A."/>
            <person name="Ohm R."/>
            <person name="Martin F."/>
            <person name="Silar P."/>
            <person name="Natvig D."/>
            <person name="Lalanne C."/>
            <person name="Gautier V."/>
            <person name="Ament-Velasquez S.L."/>
            <person name="Kruys A."/>
            <person name="Hutchinson M.I."/>
            <person name="Powell A.J."/>
            <person name="Barry K."/>
            <person name="Miller A.N."/>
            <person name="Grigoriev I.V."/>
            <person name="Debuchy R."/>
            <person name="Gladieux P."/>
            <person name="Thoren M.H."/>
            <person name="Johannesson H."/>
        </authorList>
    </citation>
    <scope>NUCLEOTIDE SEQUENCE</scope>
    <source>
        <strain evidence="5">CBS 168.71</strain>
    </source>
</reference>
<dbReference type="PROSITE" id="PS00122">
    <property type="entry name" value="CARBOXYLESTERASE_B_1"/>
    <property type="match status" value="1"/>
</dbReference>
<dbReference type="SUPFAM" id="SSF53474">
    <property type="entry name" value="alpha/beta-Hydrolases"/>
    <property type="match status" value="1"/>
</dbReference>
<evidence type="ECO:0000313" key="5">
    <source>
        <dbReference type="EMBL" id="KAK3298105.1"/>
    </source>
</evidence>
<dbReference type="PROSITE" id="PS00941">
    <property type="entry name" value="CARBOXYLESTERASE_B_2"/>
    <property type="match status" value="1"/>
</dbReference>
<evidence type="ECO:0000256" key="3">
    <source>
        <dbReference type="RuleBase" id="RU361235"/>
    </source>
</evidence>
<evidence type="ECO:0000259" key="4">
    <source>
        <dbReference type="Pfam" id="PF00135"/>
    </source>
</evidence>
<dbReference type="InterPro" id="IPR050654">
    <property type="entry name" value="AChE-related_enzymes"/>
</dbReference>
<feature type="signal peptide" evidence="3">
    <location>
        <begin position="1"/>
        <end position="18"/>
    </location>
</feature>
<dbReference type="Pfam" id="PF00135">
    <property type="entry name" value="COesterase"/>
    <property type="match status" value="1"/>
</dbReference>
<dbReference type="RefSeq" id="XP_062661619.1">
    <property type="nucleotide sequence ID" value="XM_062803674.1"/>
</dbReference>
<comment type="caution">
    <text evidence="5">The sequence shown here is derived from an EMBL/GenBank/DDBJ whole genome shotgun (WGS) entry which is preliminary data.</text>
</comment>
<proteinExistence type="inferred from homology"/>
<dbReference type="AlphaFoldDB" id="A0AAE0HKC2"/>
<keyword evidence="3" id="KW-0732">Signal</keyword>
<dbReference type="Proteomes" id="UP001278766">
    <property type="component" value="Unassembled WGS sequence"/>
</dbReference>
<dbReference type="PANTHER" id="PTHR43918">
    <property type="entry name" value="ACETYLCHOLINESTERASE"/>
    <property type="match status" value="1"/>
</dbReference>
<dbReference type="EMBL" id="JAUEPN010000003">
    <property type="protein sequence ID" value="KAK3298105.1"/>
    <property type="molecule type" value="Genomic_DNA"/>
</dbReference>
<keyword evidence="2 3" id="KW-0378">Hydrolase</keyword>
<dbReference type="EC" id="3.1.1.-" evidence="3"/>
<organism evidence="5 6">
    <name type="scientific">Chaetomium fimeti</name>
    <dbReference type="NCBI Taxonomy" id="1854472"/>
    <lineage>
        <taxon>Eukaryota</taxon>
        <taxon>Fungi</taxon>
        <taxon>Dikarya</taxon>
        <taxon>Ascomycota</taxon>
        <taxon>Pezizomycotina</taxon>
        <taxon>Sordariomycetes</taxon>
        <taxon>Sordariomycetidae</taxon>
        <taxon>Sordariales</taxon>
        <taxon>Chaetomiaceae</taxon>
        <taxon>Chaetomium</taxon>
    </lineage>
</organism>
<sequence>MRFHILACSLLLAPLTRARDPDRERPNHNLTVKTTSGTYTGFINSTGPDVNQWLGIPYGRPPLGDLRFMPPKKAPDYGHADAKSYRPVCFQTGNRTGAFWELMPEFQNTDSQSEDCLYLNIWGPRKPVQAKVPVIIWVCGGGFREGGGHAPYQVPDQWIQRTQTHIVVTFNYRLGIFGFPNSPIANKNAGLLDIRLVVEWLKDNIAGFGGDPERMVLYGQSAGATAVLSQAYAYPETPIVRGFIASSAGIGTNNPTNTTLFHDLAQTAECANLTGAAELECMQRIDAPVLQRKVNEANTDPNRGVFRPIADGVSLFANLTERLEKGLVAKLPLITGFTYNEAAAFLPFNINATAPPNGTVSPGAGGLACGVRSQILTRAGYGFPTYVYLFSGNFSNITPRYWLGGMHSSDIPLVFGTHNQFRGNSTEFEWQTSFAIEAAWVSLAANPLADPRDHLGQKWPKYTEASHQVVVFGNATGPSESYVESAEILDMYSGPC</sequence>
<dbReference type="PANTHER" id="PTHR43918:SF4">
    <property type="entry name" value="CARBOXYLIC ESTER HYDROLASE"/>
    <property type="match status" value="1"/>
</dbReference>
<dbReference type="GeneID" id="87840622"/>
<protein>
    <recommendedName>
        <fullName evidence="3">Carboxylic ester hydrolase</fullName>
        <ecNumber evidence="3">3.1.1.-</ecNumber>
    </recommendedName>
</protein>
<feature type="chain" id="PRO_5041769749" description="Carboxylic ester hydrolase" evidence="3">
    <location>
        <begin position="19"/>
        <end position="496"/>
    </location>
</feature>
<feature type="domain" description="Carboxylesterase type B" evidence="4">
    <location>
        <begin position="30"/>
        <end position="352"/>
    </location>
</feature>
<evidence type="ECO:0000256" key="2">
    <source>
        <dbReference type="ARBA" id="ARBA00022801"/>
    </source>
</evidence>